<sequence length="220" mass="23954">MKHPARAAALLLLTACTAAPQPTPAPAAAPAPTPSAADDIPYPAPDLQSQINEMGVENARLRRQIEELQERVKRLEQNPPAPRTTRPVHTPPAPAASTPAASPLETARRLYAQGSYTAAARSLQYAESGGSGSDADRRAMHLLLQSHRKLGNCESVIQIGSRYVSRFARSPEAADTLFTVGQCQWDMQQRDVARDTWRKLMRLYPASPAAQKAARHADKY</sequence>
<evidence type="ECO:0000313" key="4">
    <source>
        <dbReference type="Proteomes" id="UP000004105"/>
    </source>
</evidence>
<reference evidence="3 4" key="1">
    <citation type="submission" date="2011-02" db="EMBL/GenBank/DDBJ databases">
        <authorList>
            <person name="Muzny D."/>
            <person name="Qin X."/>
            <person name="Deng J."/>
            <person name="Jiang H."/>
            <person name="Liu Y."/>
            <person name="Qu J."/>
            <person name="Song X.-Z."/>
            <person name="Zhang L."/>
            <person name="Thornton R."/>
            <person name="Coyle M."/>
            <person name="Francisco L."/>
            <person name="Jackson L."/>
            <person name="Javaid M."/>
            <person name="Korchina V."/>
            <person name="Kovar C."/>
            <person name="Mata R."/>
            <person name="Mathew T."/>
            <person name="Ngo R."/>
            <person name="Nguyen L."/>
            <person name="Nguyen N."/>
            <person name="Okwuonu G."/>
            <person name="Ongeri F."/>
            <person name="Pham C."/>
            <person name="Simmons D."/>
            <person name="Wilczek-Boney K."/>
            <person name="Hale W."/>
            <person name="Jakkamsetti A."/>
            <person name="Pham P."/>
            <person name="Ruth R."/>
            <person name="San Lucas F."/>
            <person name="Warren J."/>
            <person name="Zhang J."/>
            <person name="Zhao Z."/>
            <person name="Zhou C."/>
            <person name="Zhu D."/>
            <person name="Lee S."/>
            <person name="Bess C."/>
            <person name="Blankenburg K."/>
            <person name="Forbes L."/>
            <person name="Fu Q."/>
            <person name="Gubbala S."/>
            <person name="Hirani K."/>
            <person name="Jayaseelan J.C."/>
            <person name="Lara F."/>
            <person name="Munidasa M."/>
            <person name="Palculict T."/>
            <person name="Patil S."/>
            <person name="Pu L.-L."/>
            <person name="Saada N."/>
            <person name="Tang L."/>
            <person name="Weissenberger G."/>
            <person name="Zhu Y."/>
            <person name="Hemphill L."/>
            <person name="Shang Y."/>
            <person name="Youmans B."/>
            <person name="Ayvaz T."/>
            <person name="Ross M."/>
            <person name="Santibanez J."/>
            <person name="Aqrawi P."/>
            <person name="Gross S."/>
            <person name="Joshi V."/>
            <person name="Fowler G."/>
            <person name="Nazareth L."/>
            <person name="Reid J."/>
            <person name="Worley K."/>
            <person name="Petrosino J."/>
            <person name="Highlander S."/>
            <person name="Gibbs R."/>
        </authorList>
    </citation>
    <scope>NUCLEOTIDE SEQUENCE [LARGE SCALE GENOMIC DNA]</scope>
    <source>
        <strain evidence="3 4">ATCC BAA-1200</strain>
    </source>
</reference>
<feature type="chain" id="PRO_5003275427" description="Outer membrane lipoprotein BamD-like domain-containing protein" evidence="2">
    <location>
        <begin position="28"/>
        <end position="220"/>
    </location>
</feature>
<dbReference type="Proteomes" id="UP000004105">
    <property type="component" value="Unassembled WGS sequence"/>
</dbReference>
<evidence type="ECO:0000256" key="1">
    <source>
        <dbReference type="SAM" id="MobiDB-lite"/>
    </source>
</evidence>
<organism evidence="3 4">
    <name type="scientific">Neisseria bacilliformis ATCC BAA-1200</name>
    <dbReference type="NCBI Taxonomy" id="888742"/>
    <lineage>
        <taxon>Bacteria</taxon>
        <taxon>Pseudomonadati</taxon>
        <taxon>Pseudomonadota</taxon>
        <taxon>Betaproteobacteria</taxon>
        <taxon>Neisseriales</taxon>
        <taxon>Neisseriaceae</taxon>
        <taxon>Neisseria</taxon>
    </lineage>
</organism>
<dbReference type="EMBL" id="AFAY01000003">
    <property type="protein sequence ID" value="EGF12169.1"/>
    <property type="molecule type" value="Genomic_DNA"/>
</dbReference>
<protein>
    <recommendedName>
        <fullName evidence="5">Outer membrane lipoprotein BamD-like domain-containing protein</fullName>
    </recommendedName>
</protein>
<dbReference type="Gene3D" id="1.25.40.10">
    <property type="entry name" value="Tetratricopeptide repeat domain"/>
    <property type="match status" value="1"/>
</dbReference>
<dbReference type="InterPro" id="IPR011990">
    <property type="entry name" value="TPR-like_helical_dom_sf"/>
</dbReference>
<keyword evidence="2" id="KW-0732">Signal</keyword>
<feature type="region of interest" description="Disordered" evidence="1">
    <location>
        <begin position="20"/>
        <end position="42"/>
    </location>
</feature>
<keyword evidence="4" id="KW-1185">Reference proteome</keyword>
<dbReference type="AlphaFoldDB" id="F2B8X4"/>
<name>F2B8X4_9NEIS</name>
<dbReference type="SUPFAM" id="SSF48452">
    <property type="entry name" value="TPR-like"/>
    <property type="match status" value="1"/>
</dbReference>
<evidence type="ECO:0000256" key="2">
    <source>
        <dbReference type="SAM" id="SignalP"/>
    </source>
</evidence>
<dbReference type="STRING" id="267212.GCA_001063965_01578"/>
<feature type="region of interest" description="Disordered" evidence="1">
    <location>
        <begin position="74"/>
        <end position="103"/>
    </location>
</feature>
<proteinExistence type="predicted"/>
<evidence type="ECO:0000313" key="3">
    <source>
        <dbReference type="EMBL" id="EGF12169.1"/>
    </source>
</evidence>
<feature type="compositionally biased region" description="Pro residues" evidence="1">
    <location>
        <begin position="21"/>
        <end position="33"/>
    </location>
</feature>
<comment type="caution">
    <text evidence="3">The sequence shown here is derived from an EMBL/GenBank/DDBJ whole genome shotgun (WGS) entry which is preliminary data.</text>
</comment>
<evidence type="ECO:0008006" key="5">
    <source>
        <dbReference type="Google" id="ProtNLM"/>
    </source>
</evidence>
<dbReference type="RefSeq" id="WP_007341164.1">
    <property type="nucleotide sequence ID" value="NZ_GL878494.1"/>
</dbReference>
<dbReference type="HOGENOM" id="CLU_109331_0_0_4"/>
<feature type="signal peptide" evidence="2">
    <location>
        <begin position="1"/>
        <end position="27"/>
    </location>
</feature>
<gene>
    <name evidence="3" type="ORF">HMPREF9123_0149</name>
</gene>
<accession>F2B8X4</accession>
<dbReference type="OrthoDB" id="8606932at2"/>